<dbReference type="OrthoDB" id="3463898at2"/>
<name>A0A4Q2RTZ1_9ACTN</name>
<accession>A0A4Q2RTZ1</accession>
<keyword evidence="3" id="KW-1185">Reference proteome</keyword>
<evidence type="ECO:0000313" key="2">
    <source>
        <dbReference type="EMBL" id="RYB90873.1"/>
    </source>
</evidence>
<gene>
    <name evidence="2" type="ORF">EUA06_11415</name>
</gene>
<keyword evidence="1" id="KW-0812">Transmembrane</keyword>
<protein>
    <submittedName>
        <fullName evidence="2">Uncharacterized protein</fullName>
    </submittedName>
</protein>
<evidence type="ECO:0000256" key="1">
    <source>
        <dbReference type="SAM" id="Phobius"/>
    </source>
</evidence>
<feature type="transmembrane region" description="Helical" evidence="1">
    <location>
        <begin position="190"/>
        <end position="209"/>
    </location>
</feature>
<feature type="transmembrane region" description="Helical" evidence="1">
    <location>
        <begin position="528"/>
        <end position="549"/>
    </location>
</feature>
<comment type="caution">
    <text evidence="2">The sequence shown here is derived from an EMBL/GenBank/DDBJ whole genome shotgun (WGS) entry which is preliminary data.</text>
</comment>
<feature type="transmembrane region" description="Helical" evidence="1">
    <location>
        <begin position="326"/>
        <end position="347"/>
    </location>
</feature>
<feature type="transmembrane region" description="Helical" evidence="1">
    <location>
        <begin position="122"/>
        <end position="144"/>
    </location>
</feature>
<keyword evidence="1" id="KW-0472">Membrane</keyword>
<organism evidence="2 3">
    <name type="scientific">Nocardioides glacieisoli</name>
    <dbReference type="NCBI Taxonomy" id="1168730"/>
    <lineage>
        <taxon>Bacteria</taxon>
        <taxon>Bacillati</taxon>
        <taxon>Actinomycetota</taxon>
        <taxon>Actinomycetes</taxon>
        <taxon>Propionibacteriales</taxon>
        <taxon>Nocardioidaceae</taxon>
        <taxon>Nocardioides</taxon>
    </lineage>
</organism>
<dbReference type="RefSeq" id="WP_129475625.1">
    <property type="nucleotide sequence ID" value="NZ_SDWS01000004.1"/>
</dbReference>
<feature type="transmembrane region" description="Helical" evidence="1">
    <location>
        <begin position="286"/>
        <end position="306"/>
    </location>
</feature>
<feature type="transmembrane region" description="Helical" evidence="1">
    <location>
        <begin position="359"/>
        <end position="380"/>
    </location>
</feature>
<dbReference type="Proteomes" id="UP000291838">
    <property type="component" value="Unassembled WGS sequence"/>
</dbReference>
<dbReference type="AlphaFoldDB" id="A0A4Q2RTZ1"/>
<feature type="transmembrane region" description="Helical" evidence="1">
    <location>
        <begin position="156"/>
        <end position="178"/>
    </location>
</feature>
<keyword evidence="1" id="KW-1133">Transmembrane helix</keyword>
<proteinExistence type="predicted"/>
<sequence>MRGSLRRATPVAWALVLAVLLLGGALGPGYALSYDMVWVPDLAISRDVLGLGTAQPRALPSDAVVAALDEVVGGSLLQKLVLLGMLVGAGCGFAALVGERSLGARLVAVTVGMWNPYVAERLLLGHWPLLIGYAVLPWLVVALRGGGDPARLPRRVLPLLVLGSLSASAGLMTALVALSVAGRRPRRHTVLLLAGLLGANAPWVVAGMSTPASSSSDPVGAVVFATADEGLMSGPVAALSFGGVWNADVVPGSRLGIAGLVLTFILVSAAAAGIVRVRRGTHVPHLGALAVCWTVGWGSAVLSWAAPEALGWLGEHFPGGGLVRDGSRLLGLAVPLVVVLVAVAVDGVLERLPDSASRVVVAGVLALVPLTLMPDAIWGMQGRLVAVDYPDAYVDARRAVARAPAGDALSLPFESYRTPAWNGDRRVLDPLGRYLGRDTVVNDVLIVSGRSVAGEDPRAAVVRRALEAGGARERSAALRAAGISVVVAESIVGYPDVDLVGEQVVDGDLSVTVLGPAAAPSAPTGRTAAMALAWAAWLAVLLATLAALVRGRRGPVEARGGATGVIADDGEPVDDAAGIVTQRPTDW</sequence>
<reference evidence="2 3" key="1">
    <citation type="submission" date="2019-01" db="EMBL/GenBank/DDBJ databases">
        <title>Novel species of Nocardioides.</title>
        <authorList>
            <person name="Liu Q."/>
            <person name="Xin Y.-H."/>
        </authorList>
    </citation>
    <scope>NUCLEOTIDE SEQUENCE [LARGE SCALE GENOMIC DNA]</scope>
    <source>
        <strain evidence="2 3">HLT3-15</strain>
    </source>
</reference>
<evidence type="ECO:0000313" key="3">
    <source>
        <dbReference type="Proteomes" id="UP000291838"/>
    </source>
</evidence>
<dbReference type="EMBL" id="SDWS01000004">
    <property type="protein sequence ID" value="RYB90873.1"/>
    <property type="molecule type" value="Genomic_DNA"/>
</dbReference>
<feature type="transmembrane region" description="Helical" evidence="1">
    <location>
        <begin position="255"/>
        <end position="274"/>
    </location>
</feature>
<feature type="transmembrane region" description="Helical" evidence="1">
    <location>
        <begin position="80"/>
        <end position="98"/>
    </location>
</feature>